<evidence type="ECO:0000256" key="1">
    <source>
        <dbReference type="SAM" id="SignalP"/>
    </source>
</evidence>
<protein>
    <submittedName>
        <fullName evidence="2">Uncharacterized protein</fullName>
    </submittedName>
</protein>
<proteinExistence type="predicted"/>
<name>A0A3E0U755_9GAMM</name>
<reference evidence="3" key="1">
    <citation type="submission" date="2018-08" db="EMBL/GenBank/DDBJ databases">
        <title>Thalassotalea euphylliae genome.</title>
        <authorList>
            <person name="Summers S."/>
            <person name="Rice S.A."/>
            <person name="Freckelton M.L."/>
            <person name="Nedved B.T."/>
            <person name="Hadfield M.G."/>
        </authorList>
    </citation>
    <scope>NUCLEOTIDE SEQUENCE [LARGE SCALE GENOMIC DNA]</scope>
    <source>
        <strain evidence="3">H3</strain>
    </source>
</reference>
<feature type="chain" id="PRO_5017826031" evidence="1">
    <location>
        <begin position="22"/>
        <end position="236"/>
    </location>
</feature>
<comment type="caution">
    <text evidence="2">The sequence shown here is derived from an EMBL/GenBank/DDBJ whole genome shotgun (WGS) entry which is preliminary data.</text>
</comment>
<keyword evidence="1" id="KW-0732">Signal</keyword>
<feature type="signal peptide" evidence="1">
    <location>
        <begin position="1"/>
        <end position="21"/>
    </location>
</feature>
<organism evidence="2 3">
    <name type="scientific">Thalassotalea euphylliae</name>
    <dbReference type="NCBI Taxonomy" id="1655234"/>
    <lineage>
        <taxon>Bacteria</taxon>
        <taxon>Pseudomonadati</taxon>
        <taxon>Pseudomonadota</taxon>
        <taxon>Gammaproteobacteria</taxon>
        <taxon>Alteromonadales</taxon>
        <taxon>Colwelliaceae</taxon>
        <taxon>Thalassotalea</taxon>
    </lineage>
</organism>
<accession>A0A3E0U755</accession>
<gene>
    <name evidence="2" type="ORF">DXX94_08280</name>
</gene>
<sequence length="236" mass="27237">MHIKLLVILFLLLAQCRTASADGTVILATHDVYPHHYIERGEIKGRVIRQLQCAFNRMETPYRAEFGGWVDDELSLRTGKIDGIFAVSMNDTRKDYGELSTPLATKHLYWYFSGTKLDVTQDNPLYQRYRVAAEFGSDEWFIIKRQKYNVRMKPKNAQSLVKMLINHEVDAILIDERVFEYQKNRANVGNLSFTRTPYQTIDLGVLFSTAFLQKNPRFLASFNLAVSNCLITTLNN</sequence>
<keyword evidence="3" id="KW-1185">Reference proteome</keyword>
<dbReference type="SUPFAM" id="SSF53850">
    <property type="entry name" value="Periplasmic binding protein-like II"/>
    <property type="match status" value="1"/>
</dbReference>
<dbReference type="Gene3D" id="3.40.190.10">
    <property type="entry name" value="Periplasmic binding protein-like II"/>
    <property type="match status" value="2"/>
</dbReference>
<evidence type="ECO:0000313" key="3">
    <source>
        <dbReference type="Proteomes" id="UP000256899"/>
    </source>
</evidence>
<dbReference type="AlphaFoldDB" id="A0A3E0U755"/>
<dbReference type="Proteomes" id="UP000256899">
    <property type="component" value="Unassembled WGS sequence"/>
</dbReference>
<evidence type="ECO:0000313" key="2">
    <source>
        <dbReference type="EMBL" id="REL32659.1"/>
    </source>
</evidence>
<dbReference type="EMBL" id="QUOT01000001">
    <property type="protein sequence ID" value="REL32659.1"/>
    <property type="molecule type" value="Genomic_DNA"/>
</dbReference>